<sequence>MLYDCVSIGVEIETKLVCSTRSHTRACGRPCGISQYTLQV</sequence>
<proteinExistence type="predicted"/>
<name>A0A0B0MV16_GOSAR</name>
<organism evidence="1 2">
    <name type="scientific">Gossypium arboreum</name>
    <name type="common">Tree cotton</name>
    <name type="synonym">Gossypium nanking</name>
    <dbReference type="NCBI Taxonomy" id="29729"/>
    <lineage>
        <taxon>Eukaryota</taxon>
        <taxon>Viridiplantae</taxon>
        <taxon>Streptophyta</taxon>
        <taxon>Embryophyta</taxon>
        <taxon>Tracheophyta</taxon>
        <taxon>Spermatophyta</taxon>
        <taxon>Magnoliopsida</taxon>
        <taxon>eudicotyledons</taxon>
        <taxon>Gunneridae</taxon>
        <taxon>Pentapetalae</taxon>
        <taxon>rosids</taxon>
        <taxon>malvids</taxon>
        <taxon>Malvales</taxon>
        <taxon>Malvaceae</taxon>
        <taxon>Malvoideae</taxon>
        <taxon>Gossypium</taxon>
    </lineage>
</organism>
<protein>
    <submittedName>
        <fullName evidence="1">Uncharacterized protein</fullName>
    </submittedName>
</protein>
<gene>
    <name evidence="1" type="ORF">F383_29656</name>
</gene>
<comment type="caution">
    <text evidence="1">The sequence shown here is derived from an EMBL/GenBank/DDBJ whole genome shotgun (WGS) entry which is preliminary data.</text>
</comment>
<accession>A0A0B0MV16</accession>
<evidence type="ECO:0000313" key="2">
    <source>
        <dbReference type="Proteomes" id="UP000032142"/>
    </source>
</evidence>
<keyword evidence="2" id="KW-1185">Reference proteome</keyword>
<dbReference type="AlphaFoldDB" id="A0A0B0MV16"/>
<reference evidence="2" key="1">
    <citation type="submission" date="2014-09" db="EMBL/GenBank/DDBJ databases">
        <authorList>
            <person name="Mudge J."/>
            <person name="Ramaraj T."/>
            <person name="Lindquist I.E."/>
            <person name="Bharti A.K."/>
            <person name="Sundararajan A."/>
            <person name="Cameron C.T."/>
            <person name="Woodward J.E."/>
            <person name="May G.D."/>
            <person name="Brubaker C."/>
            <person name="Broadhvest J."/>
            <person name="Wilkins T.A."/>
        </authorList>
    </citation>
    <scope>NUCLEOTIDE SEQUENCE</scope>
    <source>
        <strain evidence="2">cv. AKA8401</strain>
    </source>
</reference>
<evidence type="ECO:0000313" key="1">
    <source>
        <dbReference type="EMBL" id="KHG04217.1"/>
    </source>
</evidence>
<dbReference type="Proteomes" id="UP000032142">
    <property type="component" value="Unassembled WGS sequence"/>
</dbReference>
<dbReference type="EMBL" id="JRRC01407553">
    <property type="protein sequence ID" value="KHG04217.1"/>
    <property type="molecule type" value="Genomic_DNA"/>
</dbReference>